<dbReference type="GO" id="GO:0046872">
    <property type="term" value="F:metal ion binding"/>
    <property type="evidence" value="ECO:0007669"/>
    <property type="project" value="UniProtKB-KW"/>
</dbReference>
<evidence type="ECO:0000256" key="2">
    <source>
        <dbReference type="ARBA" id="ARBA00004167"/>
    </source>
</evidence>
<evidence type="ECO:0000256" key="4">
    <source>
        <dbReference type="ARBA" id="ARBA00022448"/>
    </source>
</evidence>
<evidence type="ECO:0000256" key="13">
    <source>
        <dbReference type="ARBA" id="ARBA00022927"/>
    </source>
</evidence>
<keyword evidence="9" id="KW-0547">Nucleotide-binding</keyword>
<keyword evidence="7" id="KW-0812">Transmembrane</keyword>
<keyword evidence="14" id="KW-1133">Transmembrane helix</keyword>
<keyword evidence="4" id="KW-0813">Transport</keyword>
<evidence type="ECO:0000256" key="12">
    <source>
        <dbReference type="ARBA" id="ARBA00022842"/>
    </source>
</evidence>
<evidence type="ECO:0000256" key="14">
    <source>
        <dbReference type="ARBA" id="ARBA00022989"/>
    </source>
</evidence>
<sequence>MAAKSISFFSKLESSIKAALAPDDHKELRLLVTGKTGEGKSTLVNGLLGAKVAKEGAGTERCTTKVTEYKKEVEGVPVTVFDSPGLQDTTENEDLYLEDMREKCQNLSLVLYCTKMTNNRLKEEDKRAILKLTAAFGQNFWKYAVLVLTFANTENVTRRDERDEDEGSEPDDDDEESWKVLEKKRFEGRVKIWKDSFHKFFIEEVGVRKDIVQRILVVPVGDSRVSRHNREPYRLPDRNDWFIEFWMACSLRVREMNFFYKITKNRFIRPAGSQTTPDESIDAENDFVKGVVAILAKNYTLEELIEVFNNEESPVQDSTLQLSDAPKVDETYTEKLQENLKKIDKEKWVNEQEEINKREKEKNEREAEKRREELEGEAKREREKNERVAEENRRERERVQQLETDITNRRIALDQQHATMLANEAFSRAHPTIILPPPRPPPSNCQLVVGVASRLIMESDLKRHAVKDRNGSNYLRGRNLRMRSTD</sequence>
<evidence type="ECO:0000256" key="16">
    <source>
        <dbReference type="ARBA" id="ARBA00023136"/>
    </source>
</evidence>
<keyword evidence="12" id="KW-0460">Magnesium</keyword>
<dbReference type="GO" id="GO:0016787">
    <property type="term" value="F:hydrolase activity"/>
    <property type="evidence" value="ECO:0007669"/>
    <property type="project" value="UniProtKB-KW"/>
</dbReference>
<keyword evidence="15" id="KW-0342">GTP-binding</keyword>
<proteinExistence type="inferred from homology"/>
<dbReference type="Pfam" id="PF04548">
    <property type="entry name" value="AIG1"/>
    <property type="match status" value="1"/>
</dbReference>
<dbReference type="GO" id="GO:0016020">
    <property type="term" value="C:membrane"/>
    <property type="evidence" value="ECO:0007669"/>
    <property type="project" value="UniProtKB-SubCell"/>
</dbReference>
<evidence type="ECO:0000256" key="3">
    <source>
        <dbReference type="ARBA" id="ARBA00008535"/>
    </source>
</evidence>
<dbReference type="GO" id="GO:0015031">
    <property type="term" value="P:protein transport"/>
    <property type="evidence" value="ECO:0007669"/>
    <property type="project" value="UniProtKB-KW"/>
</dbReference>
<evidence type="ECO:0000256" key="17">
    <source>
        <dbReference type="ARBA" id="ARBA00024013"/>
    </source>
</evidence>
<dbReference type="AlphaFoldDB" id="A0A1X7U7W2"/>
<keyword evidence="5" id="KW-0150">Chloroplast</keyword>
<keyword evidence="8" id="KW-0479">Metal-binding</keyword>
<dbReference type="PROSITE" id="PS51720">
    <property type="entry name" value="G_AIG1"/>
    <property type="match status" value="1"/>
</dbReference>
<dbReference type="InterPro" id="IPR027417">
    <property type="entry name" value="P-loop_NTPase"/>
</dbReference>
<evidence type="ECO:0000256" key="9">
    <source>
        <dbReference type="ARBA" id="ARBA00022741"/>
    </source>
</evidence>
<reference evidence="20" key="1">
    <citation type="submission" date="2017-05" db="UniProtKB">
        <authorList>
            <consortium name="EnsemblMetazoa"/>
        </authorList>
    </citation>
    <scope>IDENTIFICATION</scope>
</reference>
<dbReference type="GO" id="GO:0005525">
    <property type="term" value="F:GTP binding"/>
    <property type="evidence" value="ECO:0007669"/>
    <property type="project" value="UniProtKB-KW"/>
</dbReference>
<organism evidence="20">
    <name type="scientific">Amphimedon queenslandica</name>
    <name type="common">Sponge</name>
    <dbReference type="NCBI Taxonomy" id="400682"/>
    <lineage>
        <taxon>Eukaryota</taxon>
        <taxon>Metazoa</taxon>
        <taxon>Porifera</taxon>
        <taxon>Demospongiae</taxon>
        <taxon>Heteroscleromorpha</taxon>
        <taxon>Haplosclerida</taxon>
        <taxon>Niphatidae</taxon>
        <taxon>Amphimedon</taxon>
    </lineage>
</organism>
<keyword evidence="10" id="KW-0378">Hydrolase</keyword>
<comment type="subcellular location">
    <subcellularLocation>
        <location evidence="2">Membrane</location>
        <topology evidence="2">Single-pass membrane protein</topology>
    </subcellularLocation>
    <subcellularLocation>
        <location evidence="17">Plastid</location>
        <location evidence="17">Chloroplast outer membrane</location>
    </subcellularLocation>
</comment>
<dbReference type="Gene3D" id="3.40.50.300">
    <property type="entry name" value="P-loop containing nucleotide triphosphate hydrolases"/>
    <property type="match status" value="1"/>
</dbReference>
<dbReference type="PANTHER" id="PTHR10903:SF135">
    <property type="entry name" value="TRANSLOCASE OF CHLOROPLAST 120, CHLOROPLASTIC-RELATED"/>
    <property type="match status" value="1"/>
</dbReference>
<dbReference type="PANTHER" id="PTHR10903">
    <property type="entry name" value="GTPASE, IMAP FAMILY MEMBER-RELATED"/>
    <property type="match status" value="1"/>
</dbReference>
<keyword evidence="13" id="KW-0653">Protein transport</keyword>
<protein>
    <recommendedName>
        <fullName evidence="19">AIG1-type G domain-containing protein</fullName>
    </recommendedName>
</protein>
<name>A0A1X7U7W2_AMPQE</name>
<keyword evidence="16" id="KW-0472">Membrane</keyword>
<dbReference type="InterPro" id="IPR006703">
    <property type="entry name" value="G_AIG1"/>
</dbReference>
<feature type="region of interest" description="Disordered" evidence="18">
    <location>
        <begin position="354"/>
        <end position="396"/>
    </location>
</feature>
<evidence type="ECO:0000313" key="20">
    <source>
        <dbReference type="EnsemblMetazoa" id="Aqu2.1.23541_001"/>
    </source>
</evidence>
<dbReference type="SUPFAM" id="SSF52540">
    <property type="entry name" value="P-loop containing nucleoside triphosphate hydrolases"/>
    <property type="match status" value="1"/>
</dbReference>
<evidence type="ECO:0000256" key="10">
    <source>
        <dbReference type="ARBA" id="ARBA00022801"/>
    </source>
</evidence>
<dbReference type="EnsemblMetazoa" id="Aqu2.1.23541_001">
    <property type="protein sequence ID" value="Aqu2.1.23541_001"/>
    <property type="gene ID" value="Aqu2.1.23541"/>
</dbReference>
<dbReference type="InParanoid" id="A0A1X7U7W2"/>
<evidence type="ECO:0000256" key="7">
    <source>
        <dbReference type="ARBA" id="ARBA00022692"/>
    </source>
</evidence>
<evidence type="ECO:0000256" key="8">
    <source>
        <dbReference type="ARBA" id="ARBA00022723"/>
    </source>
</evidence>
<evidence type="ECO:0000256" key="6">
    <source>
        <dbReference type="ARBA" id="ARBA00022640"/>
    </source>
</evidence>
<accession>A0A1X7U7W2</accession>
<feature type="domain" description="AIG1-type G" evidence="19">
    <location>
        <begin position="25"/>
        <end position="246"/>
    </location>
</feature>
<comment type="similarity">
    <text evidence="3">Belongs to the TRAFAC class TrmE-Era-EngA-EngB-Septin-like GTPase superfamily. AIG1/Toc34/Toc159-like paraseptin GTPase family. IAN subfamily.</text>
</comment>
<evidence type="ECO:0000259" key="19">
    <source>
        <dbReference type="PROSITE" id="PS51720"/>
    </source>
</evidence>
<comment type="cofactor">
    <cofactor evidence="1">
        <name>Mg(2+)</name>
        <dbReference type="ChEBI" id="CHEBI:18420"/>
    </cofactor>
</comment>
<keyword evidence="6" id="KW-0934">Plastid</keyword>
<evidence type="ECO:0000256" key="18">
    <source>
        <dbReference type="SAM" id="MobiDB-lite"/>
    </source>
</evidence>
<dbReference type="InterPro" id="IPR045058">
    <property type="entry name" value="GIMA/IAN/Toc"/>
</dbReference>
<evidence type="ECO:0000256" key="11">
    <source>
        <dbReference type="ARBA" id="ARBA00022805"/>
    </source>
</evidence>
<evidence type="ECO:0000256" key="1">
    <source>
        <dbReference type="ARBA" id="ARBA00001946"/>
    </source>
</evidence>
<dbReference type="OrthoDB" id="8954335at2759"/>
<evidence type="ECO:0000256" key="15">
    <source>
        <dbReference type="ARBA" id="ARBA00023134"/>
    </source>
</evidence>
<keyword evidence="11" id="KW-1002">Plastid outer membrane</keyword>
<evidence type="ECO:0000256" key="5">
    <source>
        <dbReference type="ARBA" id="ARBA00022528"/>
    </source>
</evidence>